<evidence type="ECO:0000256" key="1">
    <source>
        <dbReference type="SAM" id="Coils"/>
    </source>
</evidence>
<dbReference type="RefSeq" id="WP_059394023.1">
    <property type="nucleotide sequence ID" value="NZ_CAUZLQ010000004.1"/>
</dbReference>
<dbReference type="EMBL" id="CAUZLT010000003">
    <property type="protein sequence ID" value="CAK1244881.1"/>
    <property type="molecule type" value="Genomic_DNA"/>
</dbReference>
<keyword evidence="5" id="KW-1185">Reference proteome</keyword>
<protein>
    <submittedName>
        <fullName evidence="3 4">Large-conductance mechanosensitive channel</fullName>
    </submittedName>
</protein>
<dbReference type="STRING" id="709323.GCA_001047135_01215"/>
<sequence>MSRKKRKNEFIEQRDLLLEKSSAGWVSFRRFLFAPNLLTFVISVVVGNAFGGAIKDLVSLLASFISFVWRWLFTQNHPMYFAATQQAWSAFITSFLTMISIALAVYYTIQFINNKLINSESEKWGYDEPHEDMMALQKLQRENNDLIKKNNELQEKVLQALAESKQKS</sequence>
<dbReference type="InterPro" id="IPR036019">
    <property type="entry name" value="MscL_channel"/>
</dbReference>
<feature type="coiled-coil region" evidence="1">
    <location>
        <begin position="136"/>
        <end position="163"/>
    </location>
</feature>
<evidence type="ECO:0000313" key="3">
    <source>
        <dbReference type="EMBL" id="CAK1244881.1"/>
    </source>
</evidence>
<accession>A0A3F3H0S4</accession>
<keyword evidence="2" id="KW-0812">Transmembrane</keyword>
<feature type="transmembrane region" description="Helical" evidence="2">
    <location>
        <begin position="86"/>
        <end position="109"/>
    </location>
</feature>
<keyword evidence="2" id="KW-0472">Membrane</keyword>
<dbReference type="SUPFAM" id="SSF81330">
    <property type="entry name" value="Gated mechanosensitive channel"/>
    <property type="match status" value="1"/>
</dbReference>
<organism evidence="4">
    <name type="scientific">Fructobacillus tropaeoli</name>
    <dbReference type="NCBI Taxonomy" id="709323"/>
    <lineage>
        <taxon>Bacteria</taxon>
        <taxon>Bacillati</taxon>
        <taxon>Bacillota</taxon>
        <taxon>Bacilli</taxon>
        <taxon>Lactobacillales</taxon>
        <taxon>Lactobacillaceae</taxon>
        <taxon>Fructobacillus</taxon>
    </lineage>
</organism>
<dbReference type="Proteomes" id="UP000064514">
    <property type="component" value="Unassembled WGS sequence"/>
</dbReference>
<dbReference type="Proteomes" id="UP001314262">
    <property type="component" value="Unassembled WGS sequence"/>
</dbReference>
<keyword evidence="2" id="KW-1133">Transmembrane helix</keyword>
<dbReference type="InterPro" id="IPR037673">
    <property type="entry name" value="MSC/AndL"/>
</dbReference>
<dbReference type="EMBL" id="DF968084">
    <property type="protein sequence ID" value="GAP04655.1"/>
    <property type="molecule type" value="Genomic_DNA"/>
</dbReference>
<proteinExistence type="predicted"/>
<reference evidence="3 5" key="2">
    <citation type="submission" date="2023-10" db="EMBL/GenBank/DDBJ databases">
        <authorList>
            <person name="Botero Cardona J."/>
        </authorList>
    </citation>
    <scope>NUCLEOTIDE SEQUENCE [LARGE SCALE GENOMIC DNA]</scope>
    <source>
        <strain evidence="3 5">R-53137</strain>
    </source>
</reference>
<evidence type="ECO:0000256" key="2">
    <source>
        <dbReference type="SAM" id="Phobius"/>
    </source>
</evidence>
<reference evidence="4" key="1">
    <citation type="journal article" date="2015" name="BMC Genomics">
        <title>Comparative genomics of Fructobacillus spp. and Leuconostoc spp. reveals niche-specific evolution of Fructobacillus spp.</title>
        <authorList>
            <person name="Endo A."/>
            <person name="Tanizawa Y."/>
            <person name="Tanaka N."/>
            <person name="Maeno S."/>
            <person name="Kumar H."/>
            <person name="Shiwa Y."/>
            <person name="Okada S."/>
            <person name="Yoshikawa H."/>
            <person name="Dicks L."/>
            <person name="Nakagawa J."/>
            <person name="Arita M."/>
        </authorList>
    </citation>
    <scope>NUCLEOTIDE SEQUENCE [LARGE SCALE GENOMIC DNA]</scope>
    <source>
        <strain evidence="4">F214-1</strain>
    </source>
</reference>
<name>A0A3F3H0S4_9LACO</name>
<evidence type="ECO:0000313" key="4">
    <source>
        <dbReference type="EMBL" id="GAP04655.1"/>
    </source>
</evidence>
<dbReference type="Pfam" id="PF01741">
    <property type="entry name" value="MscL"/>
    <property type="match status" value="1"/>
</dbReference>
<evidence type="ECO:0000313" key="5">
    <source>
        <dbReference type="Proteomes" id="UP001314262"/>
    </source>
</evidence>
<gene>
    <name evidence="4" type="primary">mscL1</name>
    <name evidence="4" type="ORF">FTRO_0070160</name>
    <name evidence="3" type="ORF">R53137_KAKDMLNK_01000</name>
</gene>
<dbReference type="AlphaFoldDB" id="A0A3F3H0S4"/>
<feature type="transmembrane region" description="Helical" evidence="2">
    <location>
        <begin position="31"/>
        <end position="51"/>
    </location>
</feature>
<dbReference type="Gene3D" id="1.10.1200.120">
    <property type="entry name" value="Large-conductance mechanosensitive channel, MscL, domain 1"/>
    <property type="match status" value="1"/>
</dbReference>
<keyword evidence="1" id="KW-0175">Coiled coil</keyword>